<dbReference type="Gene3D" id="2.170.150.20">
    <property type="entry name" value="Peptide methionine sulfoxide reductase"/>
    <property type="match status" value="1"/>
</dbReference>
<sequence>MASISYSCAECDTPLNLSSANLYPPDFYFEAGNKGTLSFSAIDDTKFRIEREDKIKPFFETLNYWGIQRKRTKLNCVSCGKLLGYVYDDGPPATNSNGQFGMGPSQVVPRFPR</sequence>
<comment type="caution">
    <text evidence="1">The sequence shown here is derived from an EMBL/GenBank/DDBJ whole genome shotgun (WGS) entry which is preliminary data.</text>
</comment>
<dbReference type="InterPro" id="IPR045282">
    <property type="entry name" value="At4g08330-like"/>
</dbReference>
<reference evidence="1 2" key="1">
    <citation type="journal article" date="2021" name="Nat. Plants">
        <title>The Taxus genome provides insights into paclitaxel biosynthesis.</title>
        <authorList>
            <person name="Xiong X."/>
            <person name="Gou J."/>
            <person name="Liao Q."/>
            <person name="Li Y."/>
            <person name="Zhou Q."/>
            <person name="Bi G."/>
            <person name="Li C."/>
            <person name="Du R."/>
            <person name="Wang X."/>
            <person name="Sun T."/>
            <person name="Guo L."/>
            <person name="Liang H."/>
            <person name="Lu P."/>
            <person name="Wu Y."/>
            <person name="Zhang Z."/>
            <person name="Ro D.K."/>
            <person name="Shang Y."/>
            <person name="Huang S."/>
            <person name="Yan J."/>
        </authorList>
    </citation>
    <scope>NUCLEOTIDE SEQUENCE [LARGE SCALE GENOMIC DNA]</scope>
    <source>
        <strain evidence="1">Ta-2019</strain>
    </source>
</reference>
<gene>
    <name evidence="1" type="ORF">KI387_017165</name>
</gene>
<keyword evidence="2" id="KW-1185">Reference proteome</keyword>
<dbReference type="InterPro" id="IPR011057">
    <property type="entry name" value="Mss4-like_sf"/>
</dbReference>
<dbReference type="SUPFAM" id="SSF51316">
    <property type="entry name" value="Mss4-like"/>
    <property type="match status" value="1"/>
</dbReference>
<evidence type="ECO:0000313" key="1">
    <source>
        <dbReference type="EMBL" id="KAH9322526.1"/>
    </source>
</evidence>
<dbReference type="Pfam" id="PF24046">
    <property type="entry name" value="At4g08330"/>
    <property type="match status" value="1"/>
</dbReference>
<dbReference type="EMBL" id="JAHRHJ020000003">
    <property type="protein sequence ID" value="KAH9322526.1"/>
    <property type="molecule type" value="Genomic_DNA"/>
</dbReference>
<proteinExistence type="predicted"/>
<evidence type="ECO:0008006" key="3">
    <source>
        <dbReference type="Google" id="ProtNLM"/>
    </source>
</evidence>
<dbReference type="PANTHER" id="PTHR33674">
    <property type="entry name" value="METHIONINE-S-OXIDE REDUCTASE"/>
    <property type="match status" value="1"/>
</dbReference>
<protein>
    <recommendedName>
        <fullName evidence="3">MsrB domain-containing protein</fullName>
    </recommendedName>
</protein>
<feature type="non-terminal residue" evidence="1">
    <location>
        <position position="113"/>
    </location>
</feature>
<name>A0AA38GFZ6_TAXCH</name>
<accession>A0AA38GFZ6</accession>
<dbReference type="PANTHER" id="PTHR33674:SF5">
    <property type="entry name" value="METHIONINE-S-OXIDE REDUCTASE"/>
    <property type="match status" value="1"/>
</dbReference>
<evidence type="ECO:0000313" key="2">
    <source>
        <dbReference type="Proteomes" id="UP000824469"/>
    </source>
</evidence>
<dbReference type="OMA" id="RTKIICN"/>
<organism evidence="1 2">
    <name type="scientific">Taxus chinensis</name>
    <name type="common">Chinese yew</name>
    <name type="synonym">Taxus wallichiana var. chinensis</name>
    <dbReference type="NCBI Taxonomy" id="29808"/>
    <lineage>
        <taxon>Eukaryota</taxon>
        <taxon>Viridiplantae</taxon>
        <taxon>Streptophyta</taxon>
        <taxon>Embryophyta</taxon>
        <taxon>Tracheophyta</taxon>
        <taxon>Spermatophyta</taxon>
        <taxon>Pinopsida</taxon>
        <taxon>Pinidae</taxon>
        <taxon>Conifers II</taxon>
        <taxon>Cupressales</taxon>
        <taxon>Taxaceae</taxon>
        <taxon>Taxus</taxon>
    </lineage>
</organism>
<dbReference type="AlphaFoldDB" id="A0AA38GFZ6"/>
<dbReference type="Proteomes" id="UP000824469">
    <property type="component" value="Unassembled WGS sequence"/>
</dbReference>